<dbReference type="AlphaFoldDB" id="A0AAD2E2W0"/>
<dbReference type="SUPFAM" id="SSF54427">
    <property type="entry name" value="NTF2-like"/>
    <property type="match status" value="1"/>
</dbReference>
<proteinExistence type="predicted"/>
<sequence length="470" mass="50489">MSGGNIDVQSVAKAFVSQYYSHLHNCPEVVHKFYQESSLLGWPGADDAIISVTTLEGINEKIMSSDYKERPMEIKTADAQESVGGGVVVAVTGRFTVEDNTRKNFTQTFFLAKQEKGFYVLNDILRFIDVCESLPDVTSHNTENDQATPTCDSEPANVPDHPASSHTEPVVVDGIVNGASGPSVIDDTVAGVAVSKPSNPSQENVHPVVENPVKEKEDAKKVTYASMVSKASSTSPILAPAYKTAGASTNTNQQLVTPPVPKSPTELGDNTLKVSTPSNHASKSPTLPSKVGLKVSTRSSSPPNANTFGEARGIYIGGLPYHITKNSLIEVVSQFGQVRRINDCVQIKKHEDGFCCGFVEFESSDAAHRAVKAHHVTFGEKEAYIMYKRSNRGGNREGASAPARGGFRNGNFRGGENGEGNSYRNRRFQNGNQTGFRKGKNSSSQRSTEVDHFTSENGSEGVAASNGVVN</sequence>
<dbReference type="PANTHER" id="PTHR10693:SF52">
    <property type="entry name" value="RAS GTPASE-ACTIVATING BINDING-LIKE PROTEIN"/>
    <property type="match status" value="1"/>
</dbReference>
<dbReference type="Pfam" id="PF00076">
    <property type="entry name" value="RRM_1"/>
    <property type="match status" value="1"/>
</dbReference>
<dbReference type="EMBL" id="OU503048">
    <property type="protein sequence ID" value="CAI9775194.1"/>
    <property type="molecule type" value="Genomic_DNA"/>
</dbReference>
<protein>
    <submittedName>
        <fullName evidence="6">Uncharacterized protein</fullName>
    </submittedName>
</protein>
<keyword evidence="1 2" id="KW-0694">RNA-binding</keyword>
<dbReference type="Pfam" id="PF02136">
    <property type="entry name" value="NTF2"/>
    <property type="match status" value="1"/>
</dbReference>
<feature type="compositionally biased region" description="Polar residues" evidence="3">
    <location>
        <begin position="247"/>
        <end position="256"/>
    </location>
</feature>
<feature type="region of interest" description="Disordered" evidence="3">
    <location>
        <begin position="139"/>
        <end position="167"/>
    </location>
</feature>
<feature type="region of interest" description="Disordered" evidence="3">
    <location>
        <begin position="391"/>
        <end position="470"/>
    </location>
</feature>
<feature type="compositionally biased region" description="Polar residues" evidence="3">
    <location>
        <begin position="272"/>
        <end position="287"/>
    </location>
</feature>
<dbReference type="InterPro" id="IPR039539">
    <property type="entry name" value="Ras_GTPase_bind_prot"/>
</dbReference>
<dbReference type="SUPFAM" id="SSF54928">
    <property type="entry name" value="RNA-binding domain, RBD"/>
    <property type="match status" value="1"/>
</dbReference>
<dbReference type="Proteomes" id="UP000834106">
    <property type="component" value="Chromosome 13"/>
</dbReference>
<feature type="domain" description="NTF2" evidence="5">
    <location>
        <begin position="11"/>
        <end position="127"/>
    </location>
</feature>
<reference evidence="6" key="1">
    <citation type="submission" date="2023-05" db="EMBL/GenBank/DDBJ databases">
        <authorList>
            <person name="Huff M."/>
        </authorList>
    </citation>
    <scope>NUCLEOTIDE SEQUENCE</scope>
</reference>
<evidence type="ECO:0000259" key="4">
    <source>
        <dbReference type="PROSITE" id="PS50102"/>
    </source>
</evidence>
<evidence type="ECO:0000256" key="2">
    <source>
        <dbReference type="PROSITE-ProRule" id="PRU00176"/>
    </source>
</evidence>
<evidence type="ECO:0000313" key="7">
    <source>
        <dbReference type="Proteomes" id="UP000834106"/>
    </source>
</evidence>
<feature type="domain" description="RRM" evidence="4">
    <location>
        <begin position="312"/>
        <end position="390"/>
    </location>
</feature>
<dbReference type="CDD" id="cd00780">
    <property type="entry name" value="NTF2"/>
    <property type="match status" value="1"/>
</dbReference>
<dbReference type="CDD" id="cd00590">
    <property type="entry name" value="RRM_SF"/>
    <property type="match status" value="1"/>
</dbReference>
<accession>A0AAD2E2W0</accession>
<dbReference type="FunFam" id="3.10.450.50:FF:000003">
    <property type="entry name" value="Nuclear transport factor 2 family protein"/>
    <property type="match status" value="1"/>
</dbReference>
<dbReference type="GO" id="GO:0003729">
    <property type="term" value="F:mRNA binding"/>
    <property type="evidence" value="ECO:0007669"/>
    <property type="project" value="TreeGrafter"/>
</dbReference>
<name>A0AAD2E2W0_9LAMI</name>
<dbReference type="Gene3D" id="3.10.450.50">
    <property type="match status" value="1"/>
</dbReference>
<evidence type="ECO:0000259" key="5">
    <source>
        <dbReference type="PROSITE" id="PS50177"/>
    </source>
</evidence>
<evidence type="ECO:0000256" key="3">
    <source>
        <dbReference type="SAM" id="MobiDB-lite"/>
    </source>
</evidence>
<feature type="compositionally biased region" description="Polar residues" evidence="3">
    <location>
        <begin position="428"/>
        <end position="447"/>
    </location>
</feature>
<dbReference type="InterPro" id="IPR000504">
    <property type="entry name" value="RRM_dom"/>
</dbReference>
<dbReference type="InterPro" id="IPR002075">
    <property type="entry name" value="NTF2_dom"/>
</dbReference>
<dbReference type="InterPro" id="IPR032710">
    <property type="entry name" value="NTF2-like_dom_sf"/>
</dbReference>
<feature type="region of interest" description="Disordered" evidence="3">
    <location>
        <begin position="247"/>
        <end position="304"/>
    </location>
</feature>
<keyword evidence="7" id="KW-1185">Reference proteome</keyword>
<evidence type="ECO:0000256" key="1">
    <source>
        <dbReference type="ARBA" id="ARBA00022884"/>
    </source>
</evidence>
<gene>
    <name evidence="6" type="ORF">FPE_LOCUS22624</name>
</gene>
<dbReference type="SMART" id="SM00360">
    <property type="entry name" value="RRM"/>
    <property type="match status" value="1"/>
</dbReference>
<dbReference type="PROSITE" id="PS50102">
    <property type="entry name" value="RRM"/>
    <property type="match status" value="1"/>
</dbReference>
<dbReference type="InterPro" id="IPR035979">
    <property type="entry name" value="RBD_domain_sf"/>
</dbReference>
<evidence type="ECO:0000313" key="6">
    <source>
        <dbReference type="EMBL" id="CAI9775194.1"/>
    </source>
</evidence>
<feature type="compositionally biased region" description="Polar residues" evidence="3">
    <location>
        <begin position="139"/>
        <end position="151"/>
    </location>
</feature>
<dbReference type="PANTHER" id="PTHR10693">
    <property type="entry name" value="RAS GTPASE-ACTIVATING PROTEIN-BINDING PROTEIN"/>
    <property type="match status" value="1"/>
</dbReference>
<organism evidence="6 7">
    <name type="scientific">Fraxinus pennsylvanica</name>
    <dbReference type="NCBI Taxonomy" id="56036"/>
    <lineage>
        <taxon>Eukaryota</taxon>
        <taxon>Viridiplantae</taxon>
        <taxon>Streptophyta</taxon>
        <taxon>Embryophyta</taxon>
        <taxon>Tracheophyta</taxon>
        <taxon>Spermatophyta</taxon>
        <taxon>Magnoliopsida</taxon>
        <taxon>eudicotyledons</taxon>
        <taxon>Gunneridae</taxon>
        <taxon>Pentapetalae</taxon>
        <taxon>asterids</taxon>
        <taxon>lamiids</taxon>
        <taxon>Lamiales</taxon>
        <taxon>Oleaceae</taxon>
        <taxon>Oleeae</taxon>
        <taxon>Fraxinus</taxon>
    </lineage>
</organism>
<dbReference type="GO" id="GO:0005829">
    <property type="term" value="C:cytosol"/>
    <property type="evidence" value="ECO:0007669"/>
    <property type="project" value="TreeGrafter"/>
</dbReference>
<dbReference type="InterPro" id="IPR018222">
    <property type="entry name" value="Nuclear_transport_factor_2_euk"/>
</dbReference>
<dbReference type="InterPro" id="IPR012677">
    <property type="entry name" value="Nucleotide-bd_a/b_plait_sf"/>
</dbReference>
<dbReference type="PROSITE" id="PS50177">
    <property type="entry name" value="NTF2_DOMAIN"/>
    <property type="match status" value="1"/>
</dbReference>
<dbReference type="GO" id="GO:1990904">
    <property type="term" value="C:ribonucleoprotein complex"/>
    <property type="evidence" value="ECO:0007669"/>
    <property type="project" value="TreeGrafter"/>
</dbReference>
<dbReference type="Gene3D" id="3.30.70.330">
    <property type="match status" value="1"/>
</dbReference>